<accession>A0A930Y549</accession>
<dbReference type="RefSeq" id="WP_194502062.1">
    <property type="nucleotide sequence ID" value="NZ_JADIVZ010000001.1"/>
</dbReference>
<name>A0A930Y549_9ACTN</name>
<dbReference type="AlphaFoldDB" id="A0A930Y549"/>
<reference evidence="2" key="1">
    <citation type="submission" date="2020-11" db="EMBL/GenBank/DDBJ databases">
        <title>Nocardioides sp. CBS4Y-1, whole genome shotgun sequence.</title>
        <authorList>
            <person name="Tuo L."/>
        </authorList>
    </citation>
    <scope>NUCLEOTIDE SEQUENCE</scope>
    <source>
        <strain evidence="2">CBS4Y-1</strain>
    </source>
</reference>
<keyword evidence="3" id="KW-1185">Reference proteome</keyword>
<feature type="signal peptide" evidence="1">
    <location>
        <begin position="1"/>
        <end position="24"/>
    </location>
</feature>
<evidence type="ECO:0008006" key="4">
    <source>
        <dbReference type="Google" id="ProtNLM"/>
    </source>
</evidence>
<protein>
    <recommendedName>
        <fullName evidence="4">DUF5642 domain-containing protein</fullName>
    </recommendedName>
</protein>
<feature type="chain" id="PRO_5039567316" description="DUF5642 domain-containing protein" evidence="1">
    <location>
        <begin position="25"/>
        <end position="174"/>
    </location>
</feature>
<evidence type="ECO:0000313" key="2">
    <source>
        <dbReference type="EMBL" id="MBF4160895.1"/>
    </source>
</evidence>
<proteinExistence type="predicted"/>
<evidence type="ECO:0000313" key="3">
    <source>
        <dbReference type="Proteomes" id="UP000656804"/>
    </source>
</evidence>
<dbReference type="Proteomes" id="UP000656804">
    <property type="component" value="Unassembled WGS sequence"/>
</dbReference>
<keyword evidence="1" id="KW-0732">Signal</keyword>
<gene>
    <name evidence="2" type="ORF">ISG29_04280</name>
</gene>
<organism evidence="2 3">
    <name type="scientific">Nocardioides acrostichi</name>
    <dbReference type="NCBI Taxonomy" id="2784339"/>
    <lineage>
        <taxon>Bacteria</taxon>
        <taxon>Bacillati</taxon>
        <taxon>Actinomycetota</taxon>
        <taxon>Actinomycetes</taxon>
        <taxon>Propionibacteriales</taxon>
        <taxon>Nocardioidaceae</taxon>
        <taxon>Nocardioides</taxon>
    </lineage>
</organism>
<comment type="caution">
    <text evidence="2">The sequence shown here is derived from an EMBL/GenBank/DDBJ whole genome shotgun (WGS) entry which is preliminary data.</text>
</comment>
<evidence type="ECO:0000256" key="1">
    <source>
        <dbReference type="SAM" id="SignalP"/>
    </source>
</evidence>
<sequence length="174" mass="18398">MRPLHVIVRAWLLAALLLGGLPLAACSNDADPELTQALAATGFDLYLPEMDGYEVGDVEVSTEAMVSAEVARTGFSMRLEERPAAGLETVTDLCHTRLMRPYRQGGDSCAPSDDEGIHAAAISFEEMTDVFVVRGNTLLAIRGVVSEADPGAVPDALAALRDAPEVSASELASR</sequence>
<dbReference type="EMBL" id="JADIVZ010000001">
    <property type="protein sequence ID" value="MBF4160895.1"/>
    <property type="molecule type" value="Genomic_DNA"/>
</dbReference>